<name>A0A8K0MKL7_9ROSA</name>
<accession>A0A8K0MKL7</accession>
<proteinExistence type="predicted"/>
<evidence type="ECO:0000313" key="2">
    <source>
        <dbReference type="Proteomes" id="UP000796880"/>
    </source>
</evidence>
<protein>
    <submittedName>
        <fullName evidence="1">Uncharacterized protein</fullName>
    </submittedName>
</protein>
<reference evidence="1" key="1">
    <citation type="submission" date="2020-03" db="EMBL/GenBank/DDBJ databases">
        <title>A high-quality chromosome-level genome assembly of a woody plant with both climbing and erect habits, Rhamnella rubrinervis.</title>
        <authorList>
            <person name="Lu Z."/>
            <person name="Yang Y."/>
            <person name="Zhu X."/>
            <person name="Sun Y."/>
        </authorList>
    </citation>
    <scope>NUCLEOTIDE SEQUENCE</scope>
    <source>
        <strain evidence="1">BYM</strain>
        <tissue evidence="1">Leaf</tissue>
    </source>
</reference>
<sequence length="156" mass="18128">MVNTECDNRAISYEQVEEDDIGYDIEVDVLTDNNDDHHFEELEVDVDVNKVIEVPVVLERYATIVPFVEEGYTLIDVPIGFDNYVPHGSIPIMLDSQLIIHCTSNDDSQRTSYDSYHLELAVVLQRRQLNRVELTKSHKSMIYRLGKYITIRECYN</sequence>
<keyword evidence="2" id="KW-1185">Reference proteome</keyword>
<comment type="caution">
    <text evidence="1">The sequence shown here is derived from an EMBL/GenBank/DDBJ whole genome shotgun (WGS) entry which is preliminary data.</text>
</comment>
<dbReference type="AlphaFoldDB" id="A0A8K0MKL7"/>
<organism evidence="1 2">
    <name type="scientific">Rhamnella rubrinervis</name>
    <dbReference type="NCBI Taxonomy" id="2594499"/>
    <lineage>
        <taxon>Eukaryota</taxon>
        <taxon>Viridiplantae</taxon>
        <taxon>Streptophyta</taxon>
        <taxon>Embryophyta</taxon>
        <taxon>Tracheophyta</taxon>
        <taxon>Spermatophyta</taxon>
        <taxon>Magnoliopsida</taxon>
        <taxon>eudicotyledons</taxon>
        <taxon>Gunneridae</taxon>
        <taxon>Pentapetalae</taxon>
        <taxon>rosids</taxon>
        <taxon>fabids</taxon>
        <taxon>Rosales</taxon>
        <taxon>Rhamnaceae</taxon>
        <taxon>rhamnoid group</taxon>
        <taxon>Rhamneae</taxon>
        <taxon>Rhamnella</taxon>
    </lineage>
</organism>
<dbReference type="Proteomes" id="UP000796880">
    <property type="component" value="Unassembled WGS sequence"/>
</dbReference>
<dbReference type="EMBL" id="VOIH02000004">
    <property type="protein sequence ID" value="KAF3449554.1"/>
    <property type="molecule type" value="Genomic_DNA"/>
</dbReference>
<evidence type="ECO:0000313" key="1">
    <source>
        <dbReference type="EMBL" id="KAF3449554.1"/>
    </source>
</evidence>
<gene>
    <name evidence="1" type="ORF">FNV43_RR10283</name>
</gene>